<keyword evidence="1" id="KW-0732">Signal</keyword>
<dbReference type="Proteomes" id="UP001589792">
    <property type="component" value="Unassembled WGS sequence"/>
</dbReference>
<evidence type="ECO:0000313" key="2">
    <source>
        <dbReference type="EMBL" id="MFC0226299.1"/>
    </source>
</evidence>
<name>A0ABV6EBE6_9GAMM</name>
<dbReference type="RefSeq" id="WP_380673998.1">
    <property type="nucleotide sequence ID" value="NZ_CP173186.1"/>
</dbReference>
<evidence type="ECO:0008006" key="4">
    <source>
        <dbReference type="Google" id="ProtNLM"/>
    </source>
</evidence>
<evidence type="ECO:0000313" key="3">
    <source>
        <dbReference type="Proteomes" id="UP001589792"/>
    </source>
</evidence>
<sequence length="194" mass="20714">MKMNRATVYALGIALAVSTFTFKVRAGAVIAGTTVVIVKGKTTSRISATVIKPNRLIVNDANGGWYLQEMEMFQSGAASSPYEIKLPLRITSSSGNFQVSLDEALMLRHTLKPTLQFKDTKIAMANVGAPFQTLAVGTPVLFHNAPAAQPLQDTVGDYSLAISALPPEGDFRTVAGIYQGDLKLTFEPVAKAVP</sequence>
<dbReference type="Gene3D" id="2.60.40.2040">
    <property type="entry name" value="CFA/I fimbrial subunit E, pilin domain"/>
    <property type="match status" value="1"/>
</dbReference>
<reference evidence="2 3" key="1">
    <citation type="submission" date="2024-09" db="EMBL/GenBank/DDBJ databases">
        <authorList>
            <person name="Sun Q."/>
            <person name="Mori K."/>
        </authorList>
    </citation>
    <scope>NUCLEOTIDE SEQUENCE [LARGE SCALE GENOMIC DNA]</scope>
    <source>
        <strain evidence="2 3">CCM 8626</strain>
    </source>
</reference>
<dbReference type="EMBL" id="JBHLXG010000005">
    <property type="protein sequence ID" value="MFC0226299.1"/>
    <property type="molecule type" value="Genomic_DNA"/>
</dbReference>
<keyword evidence="3" id="KW-1185">Reference proteome</keyword>
<feature type="chain" id="PRO_5045769342" description="Fimbrial protein" evidence="1">
    <location>
        <begin position="27"/>
        <end position="194"/>
    </location>
</feature>
<feature type="signal peptide" evidence="1">
    <location>
        <begin position="1"/>
        <end position="26"/>
    </location>
</feature>
<comment type="caution">
    <text evidence="2">The sequence shown here is derived from an EMBL/GenBank/DDBJ whole genome shotgun (WGS) entry which is preliminary data.</text>
</comment>
<organism evidence="2 3">
    <name type="scientific">Serratia aquatilis</name>
    <dbReference type="NCBI Taxonomy" id="1737515"/>
    <lineage>
        <taxon>Bacteria</taxon>
        <taxon>Pseudomonadati</taxon>
        <taxon>Pseudomonadota</taxon>
        <taxon>Gammaproteobacteria</taxon>
        <taxon>Enterobacterales</taxon>
        <taxon>Yersiniaceae</taxon>
        <taxon>Serratia</taxon>
    </lineage>
</organism>
<accession>A0ABV6EBE6</accession>
<proteinExistence type="predicted"/>
<gene>
    <name evidence="2" type="ORF">ACFFJ3_07255</name>
</gene>
<evidence type="ECO:0000256" key="1">
    <source>
        <dbReference type="SAM" id="SignalP"/>
    </source>
</evidence>
<protein>
    <recommendedName>
        <fullName evidence="4">Fimbrial protein</fullName>
    </recommendedName>
</protein>